<evidence type="ECO:0000256" key="6">
    <source>
        <dbReference type="ARBA" id="ARBA00022840"/>
    </source>
</evidence>
<evidence type="ECO:0000313" key="11">
    <source>
        <dbReference type="Proteomes" id="UP000481030"/>
    </source>
</evidence>
<dbReference type="InterPro" id="IPR023468">
    <property type="entry name" value="Riboflavin_kinase"/>
</dbReference>
<feature type="domain" description="Riboflavin kinase" evidence="9">
    <location>
        <begin position="45"/>
        <end position="166"/>
    </location>
</feature>
<organism evidence="10 11">
    <name type="scientific">Cytobacillus depressus</name>
    <dbReference type="NCBI Taxonomy" id="1602942"/>
    <lineage>
        <taxon>Bacteria</taxon>
        <taxon>Bacillati</taxon>
        <taxon>Bacillota</taxon>
        <taxon>Bacilli</taxon>
        <taxon>Bacillales</taxon>
        <taxon>Bacillaceae</taxon>
        <taxon>Cytobacillus</taxon>
    </lineage>
</organism>
<proteinExistence type="predicted"/>
<dbReference type="Proteomes" id="UP000481030">
    <property type="component" value="Unassembled WGS sequence"/>
</dbReference>
<dbReference type="EC" id="2.7.1.26" evidence="1"/>
<keyword evidence="11" id="KW-1185">Reference proteome</keyword>
<dbReference type="GO" id="GO:0005524">
    <property type="term" value="F:ATP binding"/>
    <property type="evidence" value="ECO:0007669"/>
    <property type="project" value="UniProtKB-KW"/>
</dbReference>
<dbReference type="Gene3D" id="2.40.30.30">
    <property type="entry name" value="Riboflavin kinase-like"/>
    <property type="match status" value="1"/>
</dbReference>
<evidence type="ECO:0000256" key="8">
    <source>
        <dbReference type="SAM" id="MobiDB-lite"/>
    </source>
</evidence>
<dbReference type="InterPro" id="IPR023465">
    <property type="entry name" value="Riboflavin_kinase_dom_sf"/>
</dbReference>
<dbReference type="InterPro" id="IPR015865">
    <property type="entry name" value="Riboflavin_kinase_bac/euk"/>
</dbReference>
<dbReference type="EMBL" id="WBOS01000004">
    <property type="protein sequence ID" value="KAB2336253.1"/>
    <property type="molecule type" value="Genomic_DNA"/>
</dbReference>
<evidence type="ECO:0000256" key="7">
    <source>
        <dbReference type="ARBA" id="ARBA00047880"/>
    </source>
</evidence>
<sequence length="275" mass="31752">MESGKEKRQLKISKKPKKQSVPNAFSAKQVAMLLRKRRIRMAPVLSTLEGVVIKGKQLGRTIGFPTANLSLTSPTPLLKLGVYGVSVTLSAKQFYGIMNIGIRPTFHDHSQISYEVHLFDFNQDIYHERLTVDLHFFVRKEISFPDKDELVQQICRDVELVRNRFALLGMKKSSQPIFCREPRGIPNQDEIPHLPDLSFVQLCEEEFGVNRGVYNVIDSWFYHKGSVDILERRNKIIHFLLYMHHSKEIKSNGRMKIGKNGLSTMFDEFLNYISI</sequence>
<keyword evidence="5" id="KW-0547">Nucleotide-binding</keyword>
<dbReference type="GO" id="GO:0009398">
    <property type="term" value="P:FMN biosynthetic process"/>
    <property type="evidence" value="ECO:0007669"/>
    <property type="project" value="TreeGrafter"/>
</dbReference>
<dbReference type="OrthoDB" id="9803667at2"/>
<reference evidence="10 11" key="1">
    <citation type="journal article" date="2016" name="Antonie Van Leeuwenhoek">
        <title>Bacillus depressus sp. nov., isolated from soil of a sunflower field.</title>
        <authorList>
            <person name="Wei X."/>
            <person name="Xin D."/>
            <person name="Xin Y."/>
            <person name="Zhang H."/>
            <person name="Wang T."/>
            <person name="Zhang J."/>
        </authorList>
    </citation>
    <scope>NUCLEOTIDE SEQUENCE [LARGE SCALE GENOMIC DNA]</scope>
    <source>
        <strain evidence="10 11">BZ1</strain>
    </source>
</reference>
<evidence type="ECO:0000256" key="3">
    <source>
        <dbReference type="ARBA" id="ARBA00022643"/>
    </source>
</evidence>
<dbReference type="SMART" id="SM00904">
    <property type="entry name" value="Flavokinase"/>
    <property type="match status" value="1"/>
</dbReference>
<evidence type="ECO:0000256" key="2">
    <source>
        <dbReference type="ARBA" id="ARBA00022630"/>
    </source>
</evidence>
<dbReference type="Pfam" id="PF01687">
    <property type="entry name" value="Flavokinase"/>
    <property type="match status" value="1"/>
</dbReference>
<dbReference type="PANTHER" id="PTHR22749:SF6">
    <property type="entry name" value="RIBOFLAVIN KINASE"/>
    <property type="match status" value="1"/>
</dbReference>
<feature type="region of interest" description="Disordered" evidence="8">
    <location>
        <begin position="1"/>
        <end position="20"/>
    </location>
</feature>
<evidence type="ECO:0000256" key="1">
    <source>
        <dbReference type="ARBA" id="ARBA00012105"/>
    </source>
</evidence>
<evidence type="ECO:0000259" key="9">
    <source>
        <dbReference type="SMART" id="SM00904"/>
    </source>
</evidence>
<dbReference type="PANTHER" id="PTHR22749">
    <property type="entry name" value="RIBOFLAVIN KINASE/FMN ADENYLYLTRANSFERASE"/>
    <property type="match status" value="1"/>
</dbReference>
<gene>
    <name evidence="10" type="ORF">F7731_12230</name>
</gene>
<dbReference type="SUPFAM" id="SSF82114">
    <property type="entry name" value="Riboflavin kinase-like"/>
    <property type="match status" value="1"/>
</dbReference>
<evidence type="ECO:0000256" key="5">
    <source>
        <dbReference type="ARBA" id="ARBA00022741"/>
    </source>
</evidence>
<keyword evidence="3" id="KW-0288">FMN</keyword>
<comment type="caution">
    <text evidence="10">The sequence shown here is derived from an EMBL/GenBank/DDBJ whole genome shotgun (WGS) entry which is preliminary data.</text>
</comment>
<comment type="catalytic activity">
    <reaction evidence="7">
        <text>riboflavin + ATP = FMN + ADP + H(+)</text>
        <dbReference type="Rhea" id="RHEA:14357"/>
        <dbReference type="ChEBI" id="CHEBI:15378"/>
        <dbReference type="ChEBI" id="CHEBI:30616"/>
        <dbReference type="ChEBI" id="CHEBI:57986"/>
        <dbReference type="ChEBI" id="CHEBI:58210"/>
        <dbReference type="ChEBI" id="CHEBI:456216"/>
        <dbReference type="EC" id="2.7.1.26"/>
    </reaction>
</comment>
<evidence type="ECO:0000256" key="4">
    <source>
        <dbReference type="ARBA" id="ARBA00022679"/>
    </source>
</evidence>
<keyword evidence="2" id="KW-0285">Flavoprotein</keyword>
<accession>A0A6L3V5B5</accession>
<keyword evidence="6" id="KW-0067">ATP-binding</keyword>
<keyword evidence="4" id="KW-0808">Transferase</keyword>
<evidence type="ECO:0000313" key="10">
    <source>
        <dbReference type="EMBL" id="KAB2336253.1"/>
    </source>
</evidence>
<dbReference type="AlphaFoldDB" id="A0A6L3V5B5"/>
<dbReference type="GO" id="GO:0009231">
    <property type="term" value="P:riboflavin biosynthetic process"/>
    <property type="evidence" value="ECO:0007669"/>
    <property type="project" value="InterPro"/>
</dbReference>
<name>A0A6L3V5B5_9BACI</name>
<dbReference type="GO" id="GO:0008531">
    <property type="term" value="F:riboflavin kinase activity"/>
    <property type="evidence" value="ECO:0007669"/>
    <property type="project" value="UniProtKB-EC"/>
</dbReference>
<protein>
    <recommendedName>
        <fullName evidence="1">riboflavin kinase</fullName>
        <ecNumber evidence="1">2.7.1.26</ecNumber>
    </recommendedName>
</protein>